<organism evidence="2">
    <name type="scientific">marine metagenome</name>
    <dbReference type="NCBI Taxonomy" id="408172"/>
    <lineage>
        <taxon>unclassified sequences</taxon>
        <taxon>metagenomes</taxon>
        <taxon>ecological metagenomes</taxon>
    </lineage>
</organism>
<sequence length="206" mass="23188">MTLSKTTRSYSGSKDNMISRLFLLFILIIYTWNCVGTSYQKMARDDPAALIALEDSLSERGPSPSVISALVAAHNILGIAALESEDYKKGIDHFSKAVGLSELDTLSRYNLLIAEGHLLYKRGNKDGLWEAIQNYYKAAQLKPDLGDPHYYIGQSYHKIGDTDFDLILESYEKALTLNLSSHIREKTEAAHARAAQRDKLLKDFWK</sequence>
<dbReference type="Gene3D" id="1.25.40.10">
    <property type="entry name" value="Tetratricopeptide repeat domain"/>
    <property type="match status" value="1"/>
</dbReference>
<evidence type="ECO:0000313" key="2">
    <source>
        <dbReference type="EMBL" id="SVE19417.1"/>
    </source>
</evidence>
<dbReference type="PROSITE" id="PS50005">
    <property type="entry name" value="TPR"/>
    <property type="match status" value="1"/>
</dbReference>
<dbReference type="AlphaFoldDB" id="A0A383BH21"/>
<dbReference type="EMBL" id="UINC01200498">
    <property type="protein sequence ID" value="SVE19417.1"/>
    <property type="molecule type" value="Genomic_DNA"/>
</dbReference>
<evidence type="ECO:0000256" key="1">
    <source>
        <dbReference type="SAM" id="Phobius"/>
    </source>
</evidence>
<protein>
    <submittedName>
        <fullName evidence="2">Uncharacterized protein</fullName>
    </submittedName>
</protein>
<feature type="transmembrane region" description="Helical" evidence="1">
    <location>
        <begin position="21"/>
        <end position="39"/>
    </location>
</feature>
<dbReference type="SUPFAM" id="SSF48452">
    <property type="entry name" value="TPR-like"/>
    <property type="match status" value="1"/>
</dbReference>
<dbReference type="InterPro" id="IPR011990">
    <property type="entry name" value="TPR-like_helical_dom_sf"/>
</dbReference>
<gene>
    <name evidence="2" type="ORF">METZ01_LOCUS472271</name>
</gene>
<proteinExistence type="predicted"/>
<accession>A0A383BH21</accession>
<keyword evidence="1" id="KW-0812">Transmembrane</keyword>
<name>A0A383BH21_9ZZZZ</name>
<dbReference type="InterPro" id="IPR019734">
    <property type="entry name" value="TPR_rpt"/>
</dbReference>
<keyword evidence="1" id="KW-1133">Transmembrane helix</keyword>
<dbReference type="SMART" id="SM00028">
    <property type="entry name" value="TPR"/>
    <property type="match status" value="3"/>
</dbReference>
<reference evidence="2" key="1">
    <citation type="submission" date="2018-05" db="EMBL/GenBank/DDBJ databases">
        <authorList>
            <person name="Lanie J.A."/>
            <person name="Ng W.-L."/>
            <person name="Kazmierczak K.M."/>
            <person name="Andrzejewski T.M."/>
            <person name="Davidsen T.M."/>
            <person name="Wayne K.J."/>
            <person name="Tettelin H."/>
            <person name="Glass J.I."/>
            <person name="Rusch D."/>
            <person name="Podicherti R."/>
            <person name="Tsui H.-C.T."/>
            <person name="Winkler M.E."/>
        </authorList>
    </citation>
    <scope>NUCLEOTIDE SEQUENCE</scope>
</reference>
<keyword evidence="1" id="KW-0472">Membrane</keyword>